<dbReference type="InterPro" id="IPR024344">
    <property type="entry name" value="MDMPI_metal-binding"/>
</dbReference>
<dbReference type="EMBL" id="JAERTX010000001">
    <property type="protein sequence ID" value="MBM9458737.1"/>
    <property type="molecule type" value="Genomic_DNA"/>
</dbReference>
<comment type="caution">
    <text evidence="2">The sequence shown here is derived from an EMBL/GenBank/DDBJ whole genome shotgun (WGS) entry which is preliminary data.</text>
</comment>
<keyword evidence="3" id="KW-1185">Reference proteome</keyword>
<feature type="domain" description="Mycothiol-dependent maleylpyruvate isomerase metal-binding" evidence="1">
    <location>
        <begin position="28"/>
        <end position="142"/>
    </location>
</feature>
<accession>A0A938Y3Z0</accession>
<sequence>MSASAAPSGLVAGLDVLQRAIDYLLAVLAAALETDGADLPERRGDLPTPCAAWSLDDLLGHVEDSLDAFTEAATGRVRLSPAPGCGGTTPARLRRLQVKGGGLVRAWLEVGAAPVTVGERRIGAALVARIAALEVAVHAWDIGVAITPVLGPSMSAARARLALPEPLAVLLLPEARRVAGSAPGAFAAPVPVPDDAPTAVRLVAALGRDPAQRP</sequence>
<reference evidence="2" key="1">
    <citation type="submission" date="2021-01" db="EMBL/GenBank/DDBJ databases">
        <title>Novel species in genus Nocardioides.</title>
        <authorList>
            <person name="Zhang G."/>
        </authorList>
    </citation>
    <scope>NUCLEOTIDE SEQUENCE</scope>
    <source>
        <strain evidence="2">Zg-536</strain>
    </source>
</reference>
<protein>
    <submittedName>
        <fullName evidence="2">Maleylpyruvate isomerase N-terminal domain-containing protein</fullName>
    </submittedName>
</protein>
<organism evidence="2 3">
    <name type="scientific">Nocardioides faecalis</name>
    <dbReference type="NCBI Taxonomy" id="2803858"/>
    <lineage>
        <taxon>Bacteria</taxon>
        <taxon>Bacillati</taxon>
        <taxon>Actinomycetota</taxon>
        <taxon>Actinomycetes</taxon>
        <taxon>Propionibacteriales</taxon>
        <taxon>Nocardioidaceae</taxon>
        <taxon>Nocardioides</taxon>
    </lineage>
</organism>
<dbReference type="GO" id="GO:0046872">
    <property type="term" value="F:metal ion binding"/>
    <property type="evidence" value="ECO:0007669"/>
    <property type="project" value="InterPro"/>
</dbReference>
<dbReference type="AlphaFoldDB" id="A0A938Y3Z0"/>
<evidence type="ECO:0000259" key="1">
    <source>
        <dbReference type="Pfam" id="PF11716"/>
    </source>
</evidence>
<dbReference type="Pfam" id="PF11716">
    <property type="entry name" value="MDMPI_N"/>
    <property type="match status" value="1"/>
</dbReference>
<gene>
    <name evidence="2" type="ORF">JK386_02390</name>
</gene>
<dbReference type="SUPFAM" id="SSF109854">
    <property type="entry name" value="DinB/YfiT-like putative metalloenzymes"/>
    <property type="match status" value="1"/>
</dbReference>
<name>A0A938Y3Z0_9ACTN</name>
<evidence type="ECO:0000313" key="2">
    <source>
        <dbReference type="EMBL" id="MBM9458737.1"/>
    </source>
</evidence>
<evidence type="ECO:0000313" key="3">
    <source>
        <dbReference type="Proteomes" id="UP000663791"/>
    </source>
</evidence>
<dbReference type="Proteomes" id="UP000663791">
    <property type="component" value="Unassembled WGS sequence"/>
</dbReference>
<dbReference type="GO" id="GO:0016853">
    <property type="term" value="F:isomerase activity"/>
    <property type="evidence" value="ECO:0007669"/>
    <property type="project" value="UniProtKB-KW"/>
</dbReference>
<dbReference type="InterPro" id="IPR034660">
    <property type="entry name" value="DinB/YfiT-like"/>
</dbReference>
<proteinExistence type="predicted"/>
<keyword evidence="2" id="KW-0413">Isomerase</keyword>
<dbReference type="Gene3D" id="1.20.120.450">
    <property type="entry name" value="dinb family like domain"/>
    <property type="match status" value="1"/>
</dbReference>
<dbReference type="RefSeq" id="WP_205290008.1">
    <property type="nucleotide sequence ID" value="NZ_CP074406.1"/>
</dbReference>